<name>A0AAD6C2T2_9EURO</name>
<evidence type="ECO:0000313" key="2">
    <source>
        <dbReference type="Proteomes" id="UP001213681"/>
    </source>
</evidence>
<comment type="caution">
    <text evidence="1">The sequence shown here is derived from an EMBL/GenBank/DDBJ whole genome shotgun (WGS) entry which is preliminary data.</text>
</comment>
<sequence>MPPIDRTHYEIHLAICKQTHPSDPIHWILLLAHPNDTHCIWYHSVNETGHEGAYEMLIEPNKRFNSWAFAEKIFLGLIPVELGVVVSREACKVPPQNCQYWVVYVLMRLERVGLVQRGLYRRWIGQVSERWGDEGPGDLRD</sequence>
<organism evidence="1 2">
    <name type="scientific">Penicillium daleae</name>
    <dbReference type="NCBI Taxonomy" id="63821"/>
    <lineage>
        <taxon>Eukaryota</taxon>
        <taxon>Fungi</taxon>
        <taxon>Dikarya</taxon>
        <taxon>Ascomycota</taxon>
        <taxon>Pezizomycotina</taxon>
        <taxon>Eurotiomycetes</taxon>
        <taxon>Eurotiomycetidae</taxon>
        <taxon>Eurotiales</taxon>
        <taxon>Aspergillaceae</taxon>
        <taxon>Penicillium</taxon>
    </lineage>
</organism>
<dbReference type="EMBL" id="JAPVEA010000007">
    <property type="protein sequence ID" value="KAJ5444618.1"/>
    <property type="molecule type" value="Genomic_DNA"/>
</dbReference>
<reference evidence="1" key="2">
    <citation type="journal article" date="2023" name="IMA Fungus">
        <title>Comparative genomic study of the Penicillium genus elucidates a diverse pangenome and 15 lateral gene transfer events.</title>
        <authorList>
            <person name="Petersen C."/>
            <person name="Sorensen T."/>
            <person name="Nielsen M.R."/>
            <person name="Sondergaard T.E."/>
            <person name="Sorensen J.L."/>
            <person name="Fitzpatrick D.A."/>
            <person name="Frisvad J.C."/>
            <person name="Nielsen K.L."/>
        </authorList>
    </citation>
    <scope>NUCLEOTIDE SEQUENCE</scope>
    <source>
        <strain evidence="1">IBT 16125</strain>
    </source>
</reference>
<gene>
    <name evidence="1" type="ORF">N7458_008490</name>
</gene>
<keyword evidence="2" id="KW-1185">Reference proteome</keyword>
<protein>
    <submittedName>
        <fullName evidence="1">Uncharacterized protein</fullName>
    </submittedName>
</protein>
<dbReference type="Proteomes" id="UP001213681">
    <property type="component" value="Unassembled WGS sequence"/>
</dbReference>
<dbReference type="RefSeq" id="XP_056764698.1">
    <property type="nucleotide sequence ID" value="XM_056911872.1"/>
</dbReference>
<reference evidence="1" key="1">
    <citation type="submission" date="2022-12" db="EMBL/GenBank/DDBJ databases">
        <authorList>
            <person name="Petersen C."/>
        </authorList>
    </citation>
    <scope>NUCLEOTIDE SEQUENCE</scope>
    <source>
        <strain evidence="1">IBT 16125</strain>
    </source>
</reference>
<dbReference type="GeneID" id="81602115"/>
<evidence type="ECO:0000313" key="1">
    <source>
        <dbReference type="EMBL" id="KAJ5444618.1"/>
    </source>
</evidence>
<accession>A0AAD6C2T2</accession>
<dbReference type="AlphaFoldDB" id="A0AAD6C2T2"/>
<proteinExistence type="predicted"/>